<name>A0A6J6C890_9ZZZZ</name>
<accession>A0A6J6C890</accession>
<dbReference type="SUPFAM" id="SSF53649">
    <property type="entry name" value="Alkaline phosphatase-like"/>
    <property type="match status" value="1"/>
</dbReference>
<dbReference type="Pfam" id="PF00884">
    <property type="entry name" value="Sulfatase"/>
    <property type="match status" value="1"/>
</dbReference>
<dbReference type="InterPro" id="IPR050738">
    <property type="entry name" value="Sulfatase"/>
</dbReference>
<dbReference type="InterPro" id="IPR000917">
    <property type="entry name" value="Sulfatase_N"/>
</dbReference>
<proteinExistence type="inferred from homology"/>
<dbReference type="PANTHER" id="PTHR42693">
    <property type="entry name" value="ARYLSULFATASE FAMILY MEMBER"/>
    <property type="match status" value="1"/>
</dbReference>
<dbReference type="CDD" id="cd16148">
    <property type="entry name" value="sulfatase_like"/>
    <property type="match status" value="1"/>
</dbReference>
<dbReference type="GO" id="GO:0004065">
    <property type="term" value="F:arylsulfatase activity"/>
    <property type="evidence" value="ECO:0007669"/>
    <property type="project" value="TreeGrafter"/>
</dbReference>
<dbReference type="AlphaFoldDB" id="A0A6J6C890"/>
<gene>
    <name evidence="3" type="ORF">UFOPK1493_00733</name>
</gene>
<evidence type="ECO:0000259" key="2">
    <source>
        <dbReference type="Pfam" id="PF00884"/>
    </source>
</evidence>
<dbReference type="PANTHER" id="PTHR42693:SF33">
    <property type="entry name" value="ARYLSULFATASE"/>
    <property type="match status" value="1"/>
</dbReference>
<dbReference type="InterPro" id="IPR017850">
    <property type="entry name" value="Alkaline_phosphatase_core_sf"/>
</dbReference>
<evidence type="ECO:0000256" key="1">
    <source>
        <dbReference type="ARBA" id="ARBA00008779"/>
    </source>
</evidence>
<feature type="domain" description="Sulfatase N-terminal" evidence="2">
    <location>
        <begin position="7"/>
        <end position="367"/>
    </location>
</feature>
<dbReference type="EMBL" id="CAEZSR010000016">
    <property type="protein sequence ID" value="CAB4546663.1"/>
    <property type="molecule type" value="Genomic_DNA"/>
</dbReference>
<protein>
    <submittedName>
        <fullName evidence="3">Unannotated protein</fullName>
    </submittedName>
</protein>
<organism evidence="3">
    <name type="scientific">freshwater metagenome</name>
    <dbReference type="NCBI Taxonomy" id="449393"/>
    <lineage>
        <taxon>unclassified sequences</taxon>
        <taxon>metagenomes</taxon>
        <taxon>ecological metagenomes</taxon>
    </lineage>
</organism>
<evidence type="ECO:0000313" key="3">
    <source>
        <dbReference type="EMBL" id="CAB4546663.1"/>
    </source>
</evidence>
<dbReference type="Gene3D" id="3.40.720.10">
    <property type="entry name" value="Alkaline Phosphatase, subunit A"/>
    <property type="match status" value="1"/>
</dbReference>
<sequence length="531" mass="59472">MGNSPTNVVVVLLDSLNRHHLGAYGGTEFATPQLDRFASRATTFLRHVTGSLPCMPARHDILCGALDFLWRPWGSIELWEQPITADLRHAGVTTMLVTDHPHLFETGGENYHTDFGGWDYVRGHEGDPWKTWLDPSWIGVPAPPARDGGWWLRRRFGEAAPKLDRAYDRARTHFRDELDFPGPRTMSAAAQWIAEAGAHAGDRPWMLFVDEFDPHEPFDTPPAWTGRYEDEPWDGDRIIWPPYVVGGVSGGHLSEAEARHIRANYGGKLSMIDHWFGALLDQLDATGAWDDTAVIVCTDHGHYLGEERDDGRGNRVDLWGKPQVPQFRPLGHIPLMIHWPGVEGGGVCDALTTNVDLHATIADAFGVTPSHRTHGRSLVPLLTGEASSVREWAIGGVFGNWVQVTDGHRVYARAPEGENFPLSMWSNRWSTMPVHVSGVVELPRPDHRAFLDRMPGSTVPVIRQPFQPGDALPFWVHRANVGQHHLYDVDVDPDERENRVGERVERELQDLLRTALAEVEAPDEQLLRLGL</sequence>
<comment type="similarity">
    <text evidence="1">Belongs to the sulfatase family.</text>
</comment>
<reference evidence="3" key="1">
    <citation type="submission" date="2020-05" db="EMBL/GenBank/DDBJ databases">
        <authorList>
            <person name="Chiriac C."/>
            <person name="Salcher M."/>
            <person name="Ghai R."/>
            <person name="Kavagutti S V."/>
        </authorList>
    </citation>
    <scope>NUCLEOTIDE SEQUENCE</scope>
</reference>